<name>A0A370IJ12_9EURY</name>
<evidence type="ECO:0000256" key="3">
    <source>
        <dbReference type="ARBA" id="ARBA00022475"/>
    </source>
</evidence>
<evidence type="ECO:0000256" key="7">
    <source>
        <dbReference type="SAM" id="Phobius"/>
    </source>
</evidence>
<proteinExistence type="predicted"/>
<dbReference type="InterPro" id="IPR011701">
    <property type="entry name" value="MFS"/>
</dbReference>
<dbReference type="InterPro" id="IPR036259">
    <property type="entry name" value="MFS_trans_sf"/>
</dbReference>
<dbReference type="PANTHER" id="PTHR23517:SF3">
    <property type="entry name" value="INTEGRAL MEMBRANE TRANSPORT PROTEIN"/>
    <property type="match status" value="1"/>
</dbReference>
<feature type="transmembrane region" description="Helical" evidence="7">
    <location>
        <begin position="359"/>
        <end position="386"/>
    </location>
</feature>
<evidence type="ECO:0000313" key="10">
    <source>
        <dbReference type="Proteomes" id="UP000255421"/>
    </source>
</evidence>
<feature type="transmembrane region" description="Helical" evidence="7">
    <location>
        <begin position="50"/>
        <end position="70"/>
    </location>
</feature>
<feature type="transmembrane region" description="Helical" evidence="7">
    <location>
        <begin position="144"/>
        <end position="167"/>
    </location>
</feature>
<feature type="domain" description="Major facilitator superfamily (MFS) profile" evidence="8">
    <location>
        <begin position="20"/>
        <end position="419"/>
    </location>
</feature>
<dbReference type="AlphaFoldDB" id="A0A370IJ12"/>
<evidence type="ECO:0000256" key="5">
    <source>
        <dbReference type="ARBA" id="ARBA00022989"/>
    </source>
</evidence>
<feature type="transmembrane region" description="Helical" evidence="7">
    <location>
        <begin position="393"/>
        <end position="416"/>
    </location>
</feature>
<feature type="transmembrane region" description="Helical" evidence="7">
    <location>
        <begin position="240"/>
        <end position="263"/>
    </location>
</feature>
<dbReference type="SUPFAM" id="SSF103473">
    <property type="entry name" value="MFS general substrate transporter"/>
    <property type="match status" value="1"/>
</dbReference>
<dbReference type="PROSITE" id="PS50850">
    <property type="entry name" value="MFS"/>
    <property type="match status" value="1"/>
</dbReference>
<sequence>MFRREHPHAMHARNAARYATLVLAAGIWFLSKFLRYAFPPLFETMQASYGVSNAEVGTIYTGLMVVYASLQFPSGMLSDRFGSVRVVAGGALLASLGSFVLVFDSPAAVLAAAAVLIGAGTGAHKTVTVGILSRVYPARTGRVLGTYDTFGAYGGVGASAVVTLFLVAPPALDGLFSLLPGATWRGVFLLSGVVGVALAAAFARYVPRQLPASSEAASDSEEAPPASAYLRQFANPAFSAFILVTVLFSFSYNGAVAFLPLYLSEVAGLETTTANLLYSALFAVSVVQVLTGDVSDRTGRLPIVVVTVAMAATALLGVIVFANAGAVVLGVAVVTFALGSHGFRPVRGVYLVELLPDRIAAGGFGIVRTLLMGAGAASPTVVGFVADGFGFRIAFALLSASLLGAAAIATGLLLVGGDGRTVTGPS</sequence>
<feature type="transmembrane region" description="Helical" evidence="7">
    <location>
        <begin position="109"/>
        <end position="132"/>
    </location>
</feature>
<feature type="transmembrane region" description="Helical" evidence="7">
    <location>
        <begin position="275"/>
        <end position="294"/>
    </location>
</feature>
<evidence type="ECO:0000259" key="8">
    <source>
        <dbReference type="PROSITE" id="PS50850"/>
    </source>
</evidence>
<dbReference type="Gene3D" id="1.20.1250.20">
    <property type="entry name" value="MFS general substrate transporter like domains"/>
    <property type="match status" value="2"/>
</dbReference>
<gene>
    <name evidence="9" type="ORF">DWB78_16155</name>
</gene>
<dbReference type="GO" id="GO:0005886">
    <property type="term" value="C:plasma membrane"/>
    <property type="evidence" value="ECO:0007669"/>
    <property type="project" value="UniProtKB-SubCell"/>
</dbReference>
<comment type="caution">
    <text evidence="9">The sequence shown here is derived from an EMBL/GenBank/DDBJ whole genome shotgun (WGS) entry which is preliminary data.</text>
</comment>
<keyword evidence="10" id="KW-1185">Reference proteome</keyword>
<dbReference type="PANTHER" id="PTHR23517">
    <property type="entry name" value="RESISTANCE PROTEIN MDTM, PUTATIVE-RELATED-RELATED"/>
    <property type="match status" value="1"/>
</dbReference>
<feature type="transmembrane region" description="Helical" evidence="7">
    <location>
        <begin position="187"/>
        <end position="206"/>
    </location>
</feature>
<feature type="transmembrane region" description="Helical" evidence="7">
    <location>
        <begin position="306"/>
        <end position="339"/>
    </location>
</feature>
<dbReference type="GO" id="GO:0022857">
    <property type="term" value="F:transmembrane transporter activity"/>
    <property type="evidence" value="ECO:0007669"/>
    <property type="project" value="InterPro"/>
</dbReference>
<evidence type="ECO:0000256" key="4">
    <source>
        <dbReference type="ARBA" id="ARBA00022692"/>
    </source>
</evidence>
<evidence type="ECO:0000256" key="6">
    <source>
        <dbReference type="ARBA" id="ARBA00023136"/>
    </source>
</evidence>
<keyword evidence="3" id="KW-1003">Cell membrane</keyword>
<evidence type="ECO:0000256" key="2">
    <source>
        <dbReference type="ARBA" id="ARBA00022448"/>
    </source>
</evidence>
<dbReference type="InterPro" id="IPR020846">
    <property type="entry name" value="MFS_dom"/>
</dbReference>
<keyword evidence="2" id="KW-0813">Transport</keyword>
<feature type="transmembrane region" description="Helical" evidence="7">
    <location>
        <begin position="21"/>
        <end position="38"/>
    </location>
</feature>
<keyword evidence="4 7" id="KW-0812">Transmembrane</keyword>
<dbReference type="Pfam" id="PF07690">
    <property type="entry name" value="MFS_1"/>
    <property type="match status" value="1"/>
</dbReference>
<evidence type="ECO:0000256" key="1">
    <source>
        <dbReference type="ARBA" id="ARBA00004651"/>
    </source>
</evidence>
<evidence type="ECO:0000313" key="9">
    <source>
        <dbReference type="EMBL" id="RDI70151.1"/>
    </source>
</evidence>
<organism evidence="9 10">
    <name type="scientific">Halopelagius longus</name>
    <dbReference type="NCBI Taxonomy" id="1236180"/>
    <lineage>
        <taxon>Archaea</taxon>
        <taxon>Methanobacteriati</taxon>
        <taxon>Methanobacteriota</taxon>
        <taxon>Stenosarchaea group</taxon>
        <taxon>Halobacteria</taxon>
        <taxon>Halobacteriales</taxon>
        <taxon>Haloferacaceae</taxon>
    </lineage>
</organism>
<reference evidence="9 10" key="1">
    <citation type="submission" date="2018-07" db="EMBL/GenBank/DDBJ databases">
        <title>Genome sequence of extremly halophilic archaeon Halopelagius longus strain BC12-B1.</title>
        <authorList>
            <person name="Zhang X."/>
        </authorList>
    </citation>
    <scope>NUCLEOTIDE SEQUENCE [LARGE SCALE GENOMIC DNA]</scope>
    <source>
        <strain evidence="9 10">BC12-B1</strain>
    </source>
</reference>
<accession>A0A370IJ12</accession>
<keyword evidence="5 7" id="KW-1133">Transmembrane helix</keyword>
<dbReference type="InterPro" id="IPR050171">
    <property type="entry name" value="MFS_Transporters"/>
</dbReference>
<keyword evidence="6 7" id="KW-0472">Membrane</keyword>
<comment type="subcellular location">
    <subcellularLocation>
        <location evidence="1">Cell membrane</location>
        <topology evidence="1">Multi-pass membrane protein</topology>
    </subcellularLocation>
</comment>
<dbReference type="EMBL" id="QQST01000002">
    <property type="protein sequence ID" value="RDI70151.1"/>
    <property type="molecule type" value="Genomic_DNA"/>
</dbReference>
<protein>
    <submittedName>
        <fullName evidence="9">MFS transporter</fullName>
    </submittedName>
</protein>
<dbReference type="Proteomes" id="UP000255421">
    <property type="component" value="Unassembled WGS sequence"/>
</dbReference>
<dbReference type="OrthoDB" id="204820at2157"/>
<feature type="transmembrane region" description="Helical" evidence="7">
    <location>
        <begin position="82"/>
        <end position="103"/>
    </location>
</feature>